<keyword evidence="3" id="KW-1185">Reference proteome</keyword>
<sequence length="68" mass="7474">MLLGSLARSQNEDMSNSQDERLANPQPSASIDREGKKASRRKRGCLITINACNRFCNIGNAKIPQAKV</sequence>
<organism evidence="2 3">
    <name type="scientific">Botrytis porri</name>
    <dbReference type="NCBI Taxonomy" id="87229"/>
    <lineage>
        <taxon>Eukaryota</taxon>
        <taxon>Fungi</taxon>
        <taxon>Dikarya</taxon>
        <taxon>Ascomycota</taxon>
        <taxon>Pezizomycotina</taxon>
        <taxon>Leotiomycetes</taxon>
        <taxon>Helotiales</taxon>
        <taxon>Sclerotiniaceae</taxon>
        <taxon>Botrytis</taxon>
    </lineage>
</organism>
<gene>
    <name evidence="2" type="ORF">BPOR_1523g00020</name>
</gene>
<proteinExistence type="predicted"/>
<name>A0A4Z1KBM1_9HELO</name>
<accession>A0A4Z1KBM1</accession>
<feature type="region of interest" description="Disordered" evidence="1">
    <location>
        <begin position="1"/>
        <end position="41"/>
    </location>
</feature>
<evidence type="ECO:0000313" key="3">
    <source>
        <dbReference type="Proteomes" id="UP000297280"/>
    </source>
</evidence>
<dbReference type="EMBL" id="PQXO01001513">
    <property type="protein sequence ID" value="TGO80922.1"/>
    <property type="molecule type" value="Genomic_DNA"/>
</dbReference>
<feature type="compositionally biased region" description="Polar residues" evidence="1">
    <location>
        <begin position="7"/>
        <end position="17"/>
    </location>
</feature>
<evidence type="ECO:0000313" key="2">
    <source>
        <dbReference type="EMBL" id="TGO80922.1"/>
    </source>
</evidence>
<evidence type="ECO:0000256" key="1">
    <source>
        <dbReference type="SAM" id="MobiDB-lite"/>
    </source>
</evidence>
<reference evidence="2 3" key="1">
    <citation type="submission" date="2017-12" db="EMBL/GenBank/DDBJ databases">
        <title>Comparative genomics of Botrytis spp.</title>
        <authorList>
            <person name="Valero-Jimenez C.A."/>
            <person name="Tapia P."/>
            <person name="Veloso J."/>
            <person name="Silva-Moreno E."/>
            <person name="Staats M."/>
            <person name="Valdes J.H."/>
            <person name="Van Kan J.A.L."/>
        </authorList>
    </citation>
    <scope>NUCLEOTIDE SEQUENCE [LARGE SCALE GENOMIC DNA]</scope>
    <source>
        <strain evidence="2 3">MUCL3349</strain>
    </source>
</reference>
<comment type="caution">
    <text evidence="2">The sequence shown here is derived from an EMBL/GenBank/DDBJ whole genome shotgun (WGS) entry which is preliminary data.</text>
</comment>
<dbReference type="AlphaFoldDB" id="A0A4Z1KBM1"/>
<dbReference type="STRING" id="87229.A0A4Z1KBM1"/>
<dbReference type="Proteomes" id="UP000297280">
    <property type="component" value="Unassembled WGS sequence"/>
</dbReference>
<protein>
    <submittedName>
        <fullName evidence="2">Uncharacterized protein</fullName>
    </submittedName>
</protein>